<dbReference type="GO" id="GO:0016491">
    <property type="term" value="F:oxidoreductase activity"/>
    <property type="evidence" value="ECO:0007669"/>
    <property type="project" value="InterPro"/>
</dbReference>
<dbReference type="InterPro" id="IPR036249">
    <property type="entry name" value="Thioredoxin-like_sf"/>
</dbReference>
<dbReference type="AlphaFoldDB" id="A0A6J4Q6L5"/>
<dbReference type="GO" id="GO:0016209">
    <property type="term" value="F:antioxidant activity"/>
    <property type="evidence" value="ECO:0007669"/>
    <property type="project" value="InterPro"/>
</dbReference>
<dbReference type="Pfam" id="PF17991">
    <property type="entry name" value="Thioredoxin_10"/>
    <property type="match status" value="1"/>
</dbReference>
<name>A0A6J4Q6L5_9BURK</name>
<dbReference type="SUPFAM" id="SSF52833">
    <property type="entry name" value="Thioredoxin-like"/>
    <property type="match status" value="1"/>
</dbReference>
<dbReference type="EMBL" id="CADCUX010000605">
    <property type="protein sequence ID" value="CAA9434323.1"/>
    <property type="molecule type" value="Genomic_DNA"/>
</dbReference>
<organism evidence="2">
    <name type="scientific">uncultured Ramlibacter sp</name>
    <dbReference type="NCBI Taxonomy" id="260755"/>
    <lineage>
        <taxon>Bacteria</taxon>
        <taxon>Pseudomonadati</taxon>
        <taxon>Pseudomonadota</taxon>
        <taxon>Betaproteobacteria</taxon>
        <taxon>Burkholderiales</taxon>
        <taxon>Comamonadaceae</taxon>
        <taxon>Ramlibacter</taxon>
        <taxon>environmental samples</taxon>
    </lineage>
</organism>
<sequence length="358" mass="39497">MDTPINHPRRALLGSAALLIAGWPERRSIAQAPWNLFASQRTMPELGGAVAWLNSQPLRREDLSGKVVLVQFWTFTCVNWLRTLPYVNAWASKYKDAGLVVIGVHTPEFSFEREVANVRQATGQLQIGYPVAVDSEWAIWNAFRNGAWPALYLADAKGAVRHRHDGEGDYDRTEQSIQRLLSDAGAKAVPTGLVRVEGKGIQAAADWANLGSPETYTGHQKAERFKSPGGMVADRRHAYQLPRGLADNAWASSGEWTFGSEAARSEGPNGRIAYRFRARDVNLVMGAMQPEKPLPFRIRIDGQPPGASHGSDIDAAGRGLLAERRLYQLVRQTRTGGARDFEIEFVEPGAEVYAFTFG</sequence>
<gene>
    <name evidence="2" type="ORF">AVDCRST_MAG51-2815</name>
</gene>
<dbReference type="PANTHER" id="PTHR46388">
    <property type="entry name" value="NHL REPEAT-CONTAINING PROTEIN 2"/>
    <property type="match status" value="1"/>
</dbReference>
<accession>A0A6J4Q6L5</accession>
<reference evidence="2" key="1">
    <citation type="submission" date="2020-02" db="EMBL/GenBank/DDBJ databases">
        <authorList>
            <person name="Meier V. D."/>
        </authorList>
    </citation>
    <scope>NUCLEOTIDE SEQUENCE</scope>
    <source>
        <strain evidence="2">AVDCRST_MAG51</strain>
    </source>
</reference>
<dbReference type="Gene3D" id="2.60.120.260">
    <property type="entry name" value="Galactose-binding domain-like"/>
    <property type="match status" value="1"/>
</dbReference>
<dbReference type="PANTHER" id="PTHR46388:SF2">
    <property type="entry name" value="NHL REPEAT-CONTAINING PROTEIN 2"/>
    <property type="match status" value="1"/>
</dbReference>
<feature type="domain" description="Thioredoxin" evidence="1">
    <location>
        <begin position="32"/>
        <end position="182"/>
    </location>
</feature>
<dbReference type="Gene3D" id="3.40.30.10">
    <property type="entry name" value="Glutaredoxin"/>
    <property type="match status" value="1"/>
</dbReference>
<dbReference type="InterPro" id="IPR013766">
    <property type="entry name" value="Thioredoxin_domain"/>
</dbReference>
<dbReference type="InterPro" id="IPR041017">
    <property type="entry name" value="Thioredoxin_10"/>
</dbReference>
<evidence type="ECO:0000259" key="1">
    <source>
        <dbReference type="PROSITE" id="PS51352"/>
    </source>
</evidence>
<dbReference type="Pfam" id="PF00578">
    <property type="entry name" value="AhpC-TSA"/>
    <property type="match status" value="1"/>
</dbReference>
<dbReference type="PROSITE" id="PS51352">
    <property type="entry name" value="THIOREDOXIN_2"/>
    <property type="match status" value="1"/>
</dbReference>
<evidence type="ECO:0000313" key="2">
    <source>
        <dbReference type="EMBL" id="CAA9434323.1"/>
    </source>
</evidence>
<dbReference type="InterPro" id="IPR000866">
    <property type="entry name" value="AhpC/TSA"/>
</dbReference>
<proteinExistence type="predicted"/>
<protein>
    <recommendedName>
        <fullName evidence="1">Thioredoxin domain-containing protein</fullName>
    </recommendedName>
</protein>